<dbReference type="AlphaFoldDB" id="A0A562LEV4"/>
<dbReference type="EMBL" id="VLKN01000001">
    <property type="protein sequence ID" value="TWI06140.1"/>
    <property type="molecule type" value="Genomic_DNA"/>
</dbReference>
<accession>A0A562LEV4</accession>
<evidence type="ECO:0000313" key="2">
    <source>
        <dbReference type="Proteomes" id="UP000315167"/>
    </source>
</evidence>
<evidence type="ECO:0008006" key="3">
    <source>
        <dbReference type="Google" id="ProtNLM"/>
    </source>
</evidence>
<name>A0A562LEV4_9GAMM</name>
<evidence type="ECO:0000313" key="1">
    <source>
        <dbReference type="EMBL" id="TWI06140.1"/>
    </source>
</evidence>
<dbReference type="InterPro" id="IPR006728">
    <property type="entry name" value="YezG-like"/>
</dbReference>
<dbReference type="RefSeq" id="WP_144897939.1">
    <property type="nucleotide sequence ID" value="NZ_VLKN01000001.1"/>
</dbReference>
<keyword evidence="2" id="KW-1185">Reference proteome</keyword>
<dbReference type="Pfam" id="PF04634">
    <property type="entry name" value="YezG-like"/>
    <property type="match status" value="1"/>
</dbReference>
<sequence>MTRDELIVEIGRLIVADHKVSSQPWDQYALVVWHGDDVSKLNGFRYLGHGEGTPATPESFELEDRLDELREVTRLDGRQPWLACVVQLDRATGKATVDFEYDDAARWHVTPASVARVAARARPA</sequence>
<protein>
    <recommendedName>
        <fullName evidence="3">DUF600 family protein</fullName>
    </recommendedName>
</protein>
<gene>
    <name evidence="1" type="ORF">IP90_00404</name>
</gene>
<dbReference type="Proteomes" id="UP000315167">
    <property type="component" value="Unassembled WGS sequence"/>
</dbReference>
<reference evidence="1 2" key="1">
    <citation type="journal article" date="2015" name="Stand. Genomic Sci.">
        <title>Genomic Encyclopedia of Bacterial and Archaeal Type Strains, Phase III: the genomes of soil and plant-associated and newly described type strains.</title>
        <authorList>
            <person name="Whitman W.B."/>
            <person name="Woyke T."/>
            <person name="Klenk H.P."/>
            <person name="Zhou Y."/>
            <person name="Lilburn T.G."/>
            <person name="Beck B.J."/>
            <person name="De Vos P."/>
            <person name="Vandamme P."/>
            <person name="Eisen J.A."/>
            <person name="Garrity G."/>
            <person name="Hugenholtz P."/>
            <person name="Kyrpides N.C."/>
        </authorList>
    </citation>
    <scope>NUCLEOTIDE SEQUENCE [LARGE SCALE GENOMIC DNA]</scope>
    <source>
        <strain evidence="1 2">CGMCC 1.10821</strain>
    </source>
</reference>
<dbReference type="OrthoDB" id="6022471at2"/>
<organism evidence="1 2">
    <name type="scientific">Luteimonas cucumeris</name>
    <dbReference type="NCBI Taxonomy" id="985012"/>
    <lineage>
        <taxon>Bacteria</taxon>
        <taxon>Pseudomonadati</taxon>
        <taxon>Pseudomonadota</taxon>
        <taxon>Gammaproteobacteria</taxon>
        <taxon>Lysobacterales</taxon>
        <taxon>Lysobacteraceae</taxon>
        <taxon>Luteimonas</taxon>
    </lineage>
</organism>
<dbReference type="SUPFAM" id="SSF160424">
    <property type="entry name" value="BH3703-like"/>
    <property type="match status" value="1"/>
</dbReference>
<proteinExistence type="predicted"/>
<dbReference type="InterPro" id="IPR036170">
    <property type="entry name" value="YezG-like_sf"/>
</dbReference>
<comment type="caution">
    <text evidence="1">The sequence shown here is derived from an EMBL/GenBank/DDBJ whole genome shotgun (WGS) entry which is preliminary data.</text>
</comment>